<dbReference type="PANTHER" id="PTHR30081">
    <property type="entry name" value="PROTEIN-EXPORT MEMBRANE PROTEIN SEC"/>
    <property type="match status" value="1"/>
</dbReference>
<dbReference type="GO" id="GO:0005886">
    <property type="term" value="C:plasma membrane"/>
    <property type="evidence" value="ECO:0007669"/>
    <property type="project" value="UniProtKB-SubCell"/>
</dbReference>
<dbReference type="Pfam" id="PF02355">
    <property type="entry name" value="SecD_SecF_C"/>
    <property type="match status" value="1"/>
</dbReference>
<organism evidence="13 14">
    <name type="scientific">Candidatus Woykebacteria bacterium RIFCSPHIGHO2_12_FULL_45_10</name>
    <dbReference type="NCBI Taxonomy" id="1802603"/>
    <lineage>
        <taxon>Bacteria</taxon>
        <taxon>Candidatus Woykeibacteriota</taxon>
    </lineage>
</organism>
<accession>A0A1G1WRY1</accession>
<comment type="subunit">
    <text evidence="9">Forms a complex with SecF. Part of the essential Sec protein translocation apparatus which comprises SecA, SecYEG and auxiliary proteins SecDF. Other proteins may also be involved.</text>
</comment>
<name>A0A1G1WRY1_9BACT</name>
<dbReference type="Gene3D" id="1.20.1640.10">
    <property type="entry name" value="Multidrug efflux transporter AcrB transmembrane domain"/>
    <property type="match status" value="1"/>
</dbReference>
<dbReference type="GO" id="GO:0015450">
    <property type="term" value="F:protein-transporting ATPase activity"/>
    <property type="evidence" value="ECO:0007669"/>
    <property type="project" value="InterPro"/>
</dbReference>
<dbReference type="AlphaFoldDB" id="A0A1G1WRY1"/>
<evidence type="ECO:0000259" key="10">
    <source>
        <dbReference type="Pfam" id="PF02355"/>
    </source>
</evidence>
<evidence type="ECO:0000313" key="14">
    <source>
        <dbReference type="Proteomes" id="UP000178068"/>
    </source>
</evidence>
<keyword evidence="4 9" id="KW-0812">Transmembrane</keyword>
<proteinExistence type="inferred from homology"/>
<feature type="transmembrane region" description="Helical" evidence="9">
    <location>
        <begin position="406"/>
        <end position="429"/>
    </location>
</feature>
<feature type="domain" description="SecDF P1 head subdomain" evidence="12">
    <location>
        <begin position="160"/>
        <end position="259"/>
    </location>
</feature>
<evidence type="ECO:0000256" key="9">
    <source>
        <dbReference type="HAMAP-Rule" id="MF_01463"/>
    </source>
</evidence>
<dbReference type="Gene3D" id="3.30.70.3400">
    <property type="match status" value="1"/>
</dbReference>
<evidence type="ECO:0000256" key="2">
    <source>
        <dbReference type="ARBA" id="ARBA00022448"/>
    </source>
</evidence>
<sequence length="435" mass="46685">MVILIAILIDWPTVPIKFNLGPVKIDRVLKGPDLYLNNFGIKLARKFDVKLGLDLQGGTELTLRVDMSDVAEKDRDKALEAAKEVIERRVNGLGVAESLVQTAKVGGDYRIIVQLPGINNADEAKNLVGQTAKLDFRKFKDGVQYEQGGVVPTLENTDPTGITGKDLARADAGFNSASQGQAGPVVDFELKSGSADRFAAVTRSLLQKPLITFLDDQPINMAIVQSEISDRGQITFGASAKAEDANRLAIQLSAGALPVKKIDIISDQSVGATLGKESVDKSLIAGAIGIGIVAIFMLAYYGLVGFLADLALLVYASVVLAIFKSVPITLTIAGIAGFILSVGMAVDANILIFERMKEELRAGRSRVDSIEIGFSRAWNSIRDSNISSLITSGILFWLGTGQVKGFALSLAIGIFVSMFTAIVVTRNFLRLVYRH</sequence>
<feature type="domain" description="Protein translocase subunit SecDF P1" evidence="11">
    <location>
        <begin position="80"/>
        <end position="140"/>
    </location>
</feature>
<feature type="domain" description="Protein export membrane protein SecD/SecF C-terminal" evidence="10">
    <location>
        <begin position="261"/>
        <end position="432"/>
    </location>
</feature>
<keyword evidence="5 9" id="KW-0653">Protein transport</keyword>
<evidence type="ECO:0000256" key="3">
    <source>
        <dbReference type="ARBA" id="ARBA00022475"/>
    </source>
</evidence>
<dbReference type="EMBL" id="MHCZ01000002">
    <property type="protein sequence ID" value="OGY30489.1"/>
    <property type="molecule type" value="Genomic_DNA"/>
</dbReference>
<dbReference type="GO" id="GO:0065002">
    <property type="term" value="P:intracellular protein transmembrane transport"/>
    <property type="evidence" value="ECO:0007669"/>
    <property type="project" value="UniProtKB-UniRule"/>
</dbReference>
<evidence type="ECO:0000259" key="11">
    <source>
        <dbReference type="Pfam" id="PF21760"/>
    </source>
</evidence>
<dbReference type="GO" id="GO:0006605">
    <property type="term" value="P:protein targeting"/>
    <property type="evidence" value="ECO:0007669"/>
    <property type="project" value="UniProtKB-UniRule"/>
</dbReference>
<dbReference type="Proteomes" id="UP000178068">
    <property type="component" value="Unassembled WGS sequence"/>
</dbReference>
<evidence type="ECO:0000259" key="12">
    <source>
        <dbReference type="Pfam" id="PF22599"/>
    </source>
</evidence>
<comment type="function">
    <text evidence="9">Part of the Sec protein translocase complex. Interacts with the SecYEG preprotein conducting channel. SecDF uses the proton motive force (PMF) to complete protein translocation after the ATP-dependent function of SecA.</text>
</comment>
<dbReference type="Pfam" id="PF07549">
    <property type="entry name" value="Sec_GG"/>
    <property type="match status" value="1"/>
</dbReference>
<keyword evidence="2 9" id="KW-0813">Transport</keyword>
<dbReference type="NCBIfam" id="TIGR00916">
    <property type="entry name" value="2A0604s01"/>
    <property type="match status" value="1"/>
</dbReference>
<evidence type="ECO:0000256" key="8">
    <source>
        <dbReference type="ARBA" id="ARBA00023136"/>
    </source>
</evidence>
<dbReference type="STRING" id="1802603.A3F35_03430"/>
<dbReference type="SUPFAM" id="SSF82866">
    <property type="entry name" value="Multidrug efflux transporter AcrB transmembrane domain"/>
    <property type="match status" value="1"/>
</dbReference>
<dbReference type="InterPro" id="IPR048634">
    <property type="entry name" value="SecD_SecF_C"/>
</dbReference>
<evidence type="ECO:0000256" key="4">
    <source>
        <dbReference type="ARBA" id="ARBA00022692"/>
    </source>
</evidence>
<dbReference type="PRINTS" id="PR00702">
    <property type="entry name" value="ACRIFLAVINRP"/>
</dbReference>
<comment type="similarity">
    <text evidence="9">Belongs to the SecD/SecF family. SecD subfamily.</text>
</comment>
<dbReference type="HAMAP" id="MF_01463_B">
    <property type="entry name" value="SecD_B"/>
    <property type="match status" value="1"/>
</dbReference>
<dbReference type="InterPro" id="IPR001036">
    <property type="entry name" value="Acrflvin-R"/>
</dbReference>
<dbReference type="InterPro" id="IPR022813">
    <property type="entry name" value="SecD/SecF_arch_bac"/>
</dbReference>
<dbReference type="InterPro" id="IPR005791">
    <property type="entry name" value="SecD"/>
</dbReference>
<evidence type="ECO:0000256" key="1">
    <source>
        <dbReference type="ARBA" id="ARBA00004651"/>
    </source>
</evidence>
<keyword evidence="6 9" id="KW-1133">Transmembrane helix</keyword>
<dbReference type="PANTHER" id="PTHR30081:SF1">
    <property type="entry name" value="PROTEIN TRANSLOCASE SUBUNIT SECD"/>
    <property type="match status" value="1"/>
</dbReference>
<comment type="subcellular location">
    <subcellularLocation>
        <location evidence="1 9">Cell membrane</location>
        <topology evidence="1 9">Multi-pass membrane protein</topology>
    </subcellularLocation>
</comment>
<comment type="caution">
    <text evidence="13">The sequence shown here is derived from an EMBL/GenBank/DDBJ whole genome shotgun (WGS) entry which is preliminary data.</text>
</comment>
<comment type="caution">
    <text evidence="9">Lacks conserved residue(s) required for the propagation of feature annotation.</text>
</comment>
<evidence type="ECO:0000313" key="13">
    <source>
        <dbReference type="EMBL" id="OGY30489.1"/>
    </source>
</evidence>
<evidence type="ECO:0000256" key="6">
    <source>
        <dbReference type="ARBA" id="ARBA00022989"/>
    </source>
</evidence>
<dbReference type="NCBIfam" id="TIGR01129">
    <property type="entry name" value="secD"/>
    <property type="match status" value="1"/>
</dbReference>
<dbReference type="InterPro" id="IPR055344">
    <property type="entry name" value="SecD_SecF_C_bact"/>
</dbReference>
<keyword evidence="8 9" id="KW-0472">Membrane</keyword>
<keyword evidence="3 9" id="KW-1003">Cell membrane</keyword>
<evidence type="ECO:0000256" key="7">
    <source>
        <dbReference type="ARBA" id="ARBA00023010"/>
    </source>
</evidence>
<feature type="transmembrane region" description="Helical" evidence="9">
    <location>
        <begin position="283"/>
        <end position="303"/>
    </location>
</feature>
<dbReference type="Pfam" id="PF22599">
    <property type="entry name" value="SecDF_P1_head"/>
    <property type="match status" value="1"/>
</dbReference>
<dbReference type="InterPro" id="IPR054384">
    <property type="entry name" value="SecDF_P1_head"/>
</dbReference>
<dbReference type="InterPro" id="IPR022646">
    <property type="entry name" value="SecD/SecF_CS"/>
</dbReference>
<reference evidence="13 14" key="1">
    <citation type="journal article" date="2016" name="Nat. Commun.">
        <title>Thousands of microbial genomes shed light on interconnected biogeochemical processes in an aquifer system.</title>
        <authorList>
            <person name="Anantharaman K."/>
            <person name="Brown C.T."/>
            <person name="Hug L.A."/>
            <person name="Sharon I."/>
            <person name="Castelle C.J."/>
            <person name="Probst A.J."/>
            <person name="Thomas B.C."/>
            <person name="Singh A."/>
            <person name="Wilkins M.J."/>
            <person name="Karaoz U."/>
            <person name="Brodie E.L."/>
            <person name="Williams K.H."/>
            <person name="Hubbard S.S."/>
            <person name="Banfield J.F."/>
        </authorList>
    </citation>
    <scope>NUCLEOTIDE SEQUENCE [LARGE SCALE GENOMIC DNA]</scope>
</reference>
<dbReference type="Pfam" id="PF21760">
    <property type="entry name" value="SecD_1st"/>
    <property type="match status" value="1"/>
</dbReference>
<dbReference type="Gene3D" id="3.30.1360.200">
    <property type="match status" value="1"/>
</dbReference>
<protein>
    <recommendedName>
        <fullName evidence="9">Protein translocase subunit SecD</fullName>
    </recommendedName>
</protein>
<dbReference type="FunFam" id="1.20.1640.10:FF:000004">
    <property type="entry name" value="Protein translocase subunit SecD"/>
    <property type="match status" value="1"/>
</dbReference>
<gene>
    <name evidence="9" type="primary">secD</name>
    <name evidence="13" type="ORF">A3F35_03430</name>
</gene>
<evidence type="ECO:0000256" key="5">
    <source>
        <dbReference type="ARBA" id="ARBA00022927"/>
    </source>
</evidence>
<dbReference type="GO" id="GO:0043952">
    <property type="term" value="P:protein transport by the Sec complex"/>
    <property type="evidence" value="ECO:0007669"/>
    <property type="project" value="UniProtKB-UniRule"/>
</dbReference>
<keyword evidence="7 9" id="KW-0811">Translocation</keyword>
<dbReference type="InterPro" id="IPR048631">
    <property type="entry name" value="SecD_1st"/>
</dbReference>